<feature type="domain" description="HEPN" evidence="1">
    <location>
        <begin position="10"/>
        <end position="120"/>
    </location>
</feature>
<dbReference type="HOGENOM" id="CLU_123170_0_1_12"/>
<dbReference type="SUPFAM" id="SSF81593">
    <property type="entry name" value="Nucleotidyltransferase substrate binding subunit/domain"/>
    <property type="match status" value="1"/>
</dbReference>
<dbReference type="PROSITE" id="PS50910">
    <property type="entry name" value="HEPN"/>
    <property type="match status" value="1"/>
</dbReference>
<evidence type="ECO:0000259" key="1">
    <source>
        <dbReference type="PROSITE" id="PS50910"/>
    </source>
</evidence>
<dbReference type="STRING" id="573413.Spirs_0398"/>
<gene>
    <name evidence="2" type="ordered locus">Spirs_0398</name>
</gene>
<evidence type="ECO:0000313" key="2">
    <source>
        <dbReference type="EMBL" id="ADK79553.1"/>
    </source>
</evidence>
<dbReference type="SMART" id="SM00748">
    <property type="entry name" value="HEPN"/>
    <property type="match status" value="1"/>
</dbReference>
<dbReference type="KEGG" id="ssm:Spirs_0398"/>
<dbReference type="Gene3D" id="1.20.120.330">
    <property type="entry name" value="Nucleotidyltransferases domain 2"/>
    <property type="match status" value="1"/>
</dbReference>
<name>E1RB23_SEDSS</name>
<reference evidence="2 3" key="1">
    <citation type="journal article" date="2010" name="Stand. Genomic Sci.">
        <title>Complete genome sequence of Spirochaeta smaragdinae type strain (SEBR 4228).</title>
        <authorList>
            <person name="Mavromatis K."/>
            <person name="Yasawong M."/>
            <person name="Chertkov O."/>
            <person name="Lapidus A."/>
            <person name="Lucas S."/>
            <person name="Nolan M."/>
            <person name="Del Rio T.G."/>
            <person name="Tice H."/>
            <person name="Cheng J.F."/>
            <person name="Pitluck S."/>
            <person name="Liolios K."/>
            <person name="Ivanova N."/>
            <person name="Tapia R."/>
            <person name="Han C."/>
            <person name="Bruce D."/>
            <person name="Goodwin L."/>
            <person name="Pati A."/>
            <person name="Chen A."/>
            <person name="Palaniappan K."/>
            <person name="Land M."/>
            <person name="Hauser L."/>
            <person name="Chang Y.J."/>
            <person name="Jeffries C.D."/>
            <person name="Detter J.C."/>
            <person name="Rohde M."/>
            <person name="Brambilla E."/>
            <person name="Spring S."/>
            <person name="Goker M."/>
            <person name="Sikorski J."/>
            <person name="Woyke T."/>
            <person name="Bristow J."/>
            <person name="Eisen J.A."/>
            <person name="Markowitz V."/>
            <person name="Hugenholtz P."/>
            <person name="Klenk H.P."/>
            <person name="Kyrpides N.C."/>
        </authorList>
    </citation>
    <scope>NUCLEOTIDE SEQUENCE [LARGE SCALE GENOMIC DNA]</scope>
    <source>
        <strain evidence="3">DSM 11293 / JCM 15392 / SEBR 4228</strain>
    </source>
</reference>
<dbReference type="InterPro" id="IPR007842">
    <property type="entry name" value="HEPN_dom"/>
</dbReference>
<dbReference type="AlphaFoldDB" id="E1RB23"/>
<keyword evidence="3" id="KW-1185">Reference proteome</keyword>
<evidence type="ECO:0000313" key="3">
    <source>
        <dbReference type="Proteomes" id="UP000002318"/>
    </source>
</evidence>
<dbReference type="EMBL" id="CP002116">
    <property type="protein sequence ID" value="ADK79553.1"/>
    <property type="molecule type" value="Genomic_DNA"/>
</dbReference>
<dbReference type="Pfam" id="PF05168">
    <property type="entry name" value="HEPN"/>
    <property type="match status" value="1"/>
</dbReference>
<dbReference type="RefSeq" id="WP_013253017.1">
    <property type="nucleotide sequence ID" value="NC_014364.1"/>
</dbReference>
<dbReference type="eggNOG" id="COG2250">
    <property type="taxonomic scope" value="Bacteria"/>
</dbReference>
<sequence length="131" mass="15205">MKDKVKEWVKYADLDYKSALKLNEDEYLTSSAAFHCQQAVEKYLKALIENLDMDVPRVHTLLVLMNIVMENYKIDFDRDVLDQINEVYIDTRYPSSTGLIPDGIPQKGTITLFLSFVEDIKIKVEKLLKTN</sequence>
<protein>
    <submittedName>
        <fullName evidence="2">HEPN domain protein</fullName>
    </submittedName>
</protein>
<dbReference type="OrthoDB" id="371191at2"/>
<proteinExistence type="predicted"/>
<dbReference type="Proteomes" id="UP000002318">
    <property type="component" value="Chromosome"/>
</dbReference>
<organism evidence="2 3">
    <name type="scientific">Sediminispirochaeta smaragdinae (strain DSM 11293 / JCM 15392 / SEBR 4228)</name>
    <name type="common">Spirochaeta smaragdinae</name>
    <dbReference type="NCBI Taxonomy" id="573413"/>
    <lineage>
        <taxon>Bacteria</taxon>
        <taxon>Pseudomonadati</taxon>
        <taxon>Spirochaetota</taxon>
        <taxon>Spirochaetia</taxon>
        <taxon>Spirochaetales</taxon>
        <taxon>Spirochaetaceae</taxon>
        <taxon>Sediminispirochaeta</taxon>
    </lineage>
</organism>
<accession>E1RB23</accession>